<protein>
    <submittedName>
        <fullName evidence="2">Uncharacterized protein</fullName>
    </submittedName>
</protein>
<gene>
    <name evidence="2" type="ORF">M9458_046623</name>
</gene>
<proteinExistence type="predicted"/>
<organism evidence="2 3">
    <name type="scientific">Cirrhinus mrigala</name>
    <name type="common">Mrigala</name>
    <dbReference type="NCBI Taxonomy" id="683832"/>
    <lineage>
        <taxon>Eukaryota</taxon>
        <taxon>Metazoa</taxon>
        <taxon>Chordata</taxon>
        <taxon>Craniata</taxon>
        <taxon>Vertebrata</taxon>
        <taxon>Euteleostomi</taxon>
        <taxon>Actinopterygii</taxon>
        <taxon>Neopterygii</taxon>
        <taxon>Teleostei</taxon>
        <taxon>Ostariophysi</taxon>
        <taxon>Cypriniformes</taxon>
        <taxon>Cyprinidae</taxon>
        <taxon>Labeoninae</taxon>
        <taxon>Labeonini</taxon>
        <taxon>Cirrhinus</taxon>
    </lineage>
</organism>
<comment type="caution">
    <text evidence="2">The sequence shown here is derived from an EMBL/GenBank/DDBJ whole genome shotgun (WGS) entry which is preliminary data.</text>
</comment>
<feature type="non-terminal residue" evidence="2">
    <location>
        <position position="59"/>
    </location>
</feature>
<evidence type="ECO:0000256" key="1">
    <source>
        <dbReference type="SAM" id="MobiDB-lite"/>
    </source>
</evidence>
<name>A0ABD0NBB1_CIRMR</name>
<keyword evidence="3" id="KW-1185">Reference proteome</keyword>
<evidence type="ECO:0000313" key="3">
    <source>
        <dbReference type="Proteomes" id="UP001529510"/>
    </source>
</evidence>
<evidence type="ECO:0000313" key="2">
    <source>
        <dbReference type="EMBL" id="KAL0158547.1"/>
    </source>
</evidence>
<dbReference type="AlphaFoldDB" id="A0ABD0NBB1"/>
<feature type="non-terminal residue" evidence="2">
    <location>
        <position position="1"/>
    </location>
</feature>
<sequence>NGHSENAVTPEVKVSPDTAVAAVTLLASGLKSSQPPPGDTTVPAATVKRETDNSPTDLG</sequence>
<dbReference type="EMBL" id="JAMKFB020000023">
    <property type="protein sequence ID" value="KAL0158547.1"/>
    <property type="molecule type" value="Genomic_DNA"/>
</dbReference>
<accession>A0ABD0NBB1</accession>
<feature type="region of interest" description="Disordered" evidence="1">
    <location>
        <begin position="28"/>
        <end position="59"/>
    </location>
</feature>
<reference evidence="2 3" key="1">
    <citation type="submission" date="2024-05" db="EMBL/GenBank/DDBJ databases">
        <title>Genome sequencing and assembly of Indian major carp, Cirrhinus mrigala (Hamilton, 1822).</title>
        <authorList>
            <person name="Mohindra V."/>
            <person name="Chowdhury L.M."/>
            <person name="Lal K."/>
            <person name="Jena J.K."/>
        </authorList>
    </citation>
    <scope>NUCLEOTIDE SEQUENCE [LARGE SCALE GENOMIC DNA]</scope>
    <source>
        <strain evidence="2">CM1030</strain>
        <tissue evidence="2">Blood</tissue>
    </source>
</reference>
<dbReference type="Proteomes" id="UP001529510">
    <property type="component" value="Unassembled WGS sequence"/>
</dbReference>